<dbReference type="Proteomes" id="UP000283269">
    <property type="component" value="Unassembled WGS sequence"/>
</dbReference>
<reference evidence="2 3" key="1">
    <citation type="journal article" date="2018" name="Evol. Lett.">
        <title>Horizontal gene cluster transfer increased hallucinogenic mushroom diversity.</title>
        <authorList>
            <person name="Reynolds H.T."/>
            <person name="Vijayakumar V."/>
            <person name="Gluck-Thaler E."/>
            <person name="Korotkin H.B."/>
            <person name="Matheny P.B."/>
            <person name="Slot J.C."/>
        </authorList>
    </citation>
    <scope>NUCLEOTIDE SEQUENCE [LARGE SCALE GENOMIC DNA]</scope>
    <source>
        <strain evidence="2 3">2631</strain>
    </source>
</reference>
<feature type="compositionally biased region" description="Low complexity" evidence="1">
    <location>
        <begin position="118"/>
        <end position="132"/>
    </location>
</feature>
<feature type="compositionally biased region" description="Low complexity" evidence="1">
    <location>
        <begin position="323"/>
        <end position="339"/>
    </location>
</feature>
<feature type="compositionally biased region" description="Low complexity" evidence="1">
    <location>
        <begin position="647"/>
        <end position="667"/>
    </location>
</feature>
<keyword evidence="3" id="KW-1185">Reference proteome</keyword>
<feature type="compositionally biased region" description="Polar residues" evidence="1">
    <location>
        <begin position="81"/>
        <end position="90"/>
    </location>
</feature>
<feature type="compositionally biased region" description="Low complexity" evidence="1">
    <location>
        <begin position="570"/>
        <end position="588"/>
    </location>
</feature>
<comment type="caution">
    <text evidence="2">The sequence shown here is derived from an EMBL/GenBank/DDBJ whole genome shotgun (WGS) entry which is preliminary data.</text>
</comment>
<evidence type="ECO:0000313" key="2">
    <source>
        <dbReference type="EMBL" id="PPQ78004.1"/>
    </source>
</evidence>
<evidence type="ECO:0000313" key="3">
    <source>
        <dbReference type="Proteomes" id="UP000283269"/>
    </source>
</evidence>
<protein>
    <submittedName>
        <fullName evidence="2">Uncharacterized protein</fullName>
    </submittedName>
</protein>
<name>A0A409WHK4_PSICY</name>
<feature type="compositionally biased region" description="Low complexity" evidence="1">
    <location>
        <begin position="395"/>
        <end position="416"/>
    </location>
</feature>
<dbReference type="AlphaFoldDB" id="A0A409WHK4"/>
<dbReference type="OrthoDB" id="2692698at2759"/>
<dbReference type="EMBL" id="NHYD01003429">
    <property type="protein sequence ID" value="PPQ78004.1"/>
    <property type="molecule type" value="Genomic_DNA"/>
</dbReference>
<feature type="compositionally biased region" description="Polar residues" evidence="1">
    <location>
        <begin position="340"/>
        <end position="349"/>
    </location>
</feature>
<accession>A0A409WHK4</accession>
<dbReference type="InParanoid" id="A0A409WHK4"/>
<sequence>MEEDETRGSSRSPSPVPDLSPSTSSGGSSTHGLKAKRRRAIANVSDIRISRESPAHDDNELSPLLLSSPRPAPSPPTCSSESPDSFSLTFTDVAYKFPHPPTPSPGSRRYRDRGGCESPTPSMSSVSSSPCSRHGDMPLTPSTSDDESSSQSRGFNPRRAAIQPLVIAKHSPRPNSPFSEISLSPSLLQPFKNSAETLSETTPITSSLTSAFVDEVYSCESDPESDSEWYNREFSDFLSLYSPIPPSFPVQQSRPESMFISEDLAVASPHSKRRVSKALPPTPSTPASRRESVVVPLAESARSSKRESKRISIPKYPPPPVPSMDRASSVSSRTSSPTSIPTCNKTLPQSIRRPPPRTSIPLDCEFEFDLADIEDDDSSSAFSFSMYDIDLDYGVEVTPESPGSSESEPSVYSQPSFEEGQEDAGGQEITFDLDYSLMLPLSLPTTPMDLEADIALGLEKLRTVQEETSFDIPDLALEEQQPSPQPQPQQEVVDDVFSPVSSSFSFSPPPSATAYFTDYASQVPLPTVVKRALFNEEKILKSKWSSSTLGSVREEHEQQAPASKLRLYFGGQSPSKSGKRSSQSSKKVPPTPTSPFSLMTPRKASRGYTTPPPSASPSARGHGYAHSRGSSDVMIIGYGGGIRRRGSVSTVSDVGSEDSSSSTSSSGLRRKPIPVEMFLRSVA</sequence>
<feature type="region of interest" description="Disordered" evidence="1">
    <location>
        <begin position="1"/>
        <end position="181"/>
    </location>
</feature>
<feature type="region of interest" description="Disordered" evidence="1">
    <location>
        <begin position="265"/>
        <end position="359"/>
    </location>
</feature>
<feature type="region of interest" description="Disordered" evidence="1">
    <location>
        <begin position="395"/>
        <end position="428"/>
    </location>
</feature>
<feature type="compositionally biased region" description="Low complexity" evidence="1">
    <location>
        <begin position="20"/>
        <end position="30"/>
    </location>
</feature>
<organism evidence="2 3">
    <name type="scientific">Psilocybe cyanescens</name>
    <dbReference type="NCBI Taxonomy" id="93625"/>
    <lineage>
        <taxon>Eukaryota</taxon>
        <taxon>Fungi</taxon>
        <taxon>Dikarya</taxon>
        <taxon>Basidiomycota</taxon>
        <taxon>Agaricomycotina</taxon>
        <taxon>Agaricomycetes</taxon>
        <taxon>Agaricomycetidae</taxon>
        <taxon>Agaricales</taxon>
        <taxon>Agaricineae</taxon>
        <taxon>Strophariaceae</taxon>
        <taxon>Psilocybe</taxon>
    </lineage>
</organism>
<evidence type="ECO:0000256" key="1">
    <source>
        <dbReference type="SAM" id="MobiDB-lite"/>
    </source>
</evidence>
<feature type="region of interest" description="Disordered" evidence="1">
    <location>
        <begin position="548"/>
        <end position="672"/>
    </location>
</feature>
<feature type="compositionally biased region" description="Basic and acidic residues" evidence="1">
    <location>
        <begin position="48"/>
        <end position="59"/>
    </location>
</feature>
<proteinExistence type="predicted"/>
<gene>
    <name evidence="2" type="ORF">CVT25_015561</name>
</gene>